<keyword evidence="4" id="KW-1185">Reference proteome</keyword>
<proteinExistence type="predicted"/>
<evidence type="ECO:0000313" key="4">
    <source>
        <dbReference type="Proteomes" id="UP000541444"/>
    </source>
</evidence>
<feature type="region of interest" description="Disordered" evidence="2">
    <location>
        <begin position="1"/>
        <end position="103"/>
    </location>
</feature>
<organism evidence="3 4">
    <name type="scientific">Kingdonia uniflora</name>
    <dbReference type="NCBI Taxonomy" id="39325"/>
    <lineage>
        <taxon>Eukaryota</taxon>
        <taxon>Viridiplantae</taxon>
        <taxon>Streptophyta</taxon>
        <taxon>Embryophyta</taxon>
        <taxon>Tracheophyta</taxon>
        <taxon>Spermatophyta</taxon>
        <taxon>Magnoliopsida</taxon>
        <taxon>Ranunculales</taxon>
        <taxon>Circaeasteraceae</taxon>
        <taxon>Kingdonia</taxon>
    </lineage>
</organism>
<feature type="coiled-coil region" evidence="1">
    <location>
        <begin position="352"/>
        <end position="379"/>
    </location>
</feature>
<keyword evidence="1" id="KW-0175">Coiled coil</keyword>
<dbReference type="AlphaFoldDB" id="A0A7J7NAE0"/>
<evidence type="ECO:0000256" key="1">
    <source>
        <dbReference type="SAM" id="Coils"/>
    </source>
</evidence>
<evidence type="ECO:0000313" key="3">
    <source>
        <dbReference type="EMBL" id="KAF6164107.1"/>
    </source>
</evidence>
<protein>
    <submittedName>
        <fullName evidence="3">Uncharacterized protein</fullName>
    </submittedName>
</protein>
<dbReference type="EMBL" id="JACGCM010000940">
    <property type="protein sequence ID" value="KAF6164107.1"/>
    <property type="molecule type" value="Genomic_DNA"/>
</dbReference>
<gene>
    <name evidence="3" type="ORF">GIB67_017691</name>
</gene>
<comment type="caution">
    <text evidence="3">The sequence shown here is derived from an EMBL/GenBank/DDBJ whole genome shotgun (WGS) entry which is preliminary data.</text>
</comment>
<dbReference type="Proteomes" id="UP000541444">
    <property type="component" value="Unassembled WGS sequence"/>
</dbReference>
<sequence>MRDSSISDSLPRVSVTPEEESSSTSDSQGESAEDFRGEDAGTPKTQSSTDCFPYAKDKDLPTTEVQQEENFHNPTVEQQRTATTEEEVLPERNSEQEAGENCPRDPYLLTSFATHRAKALVLGQGISLSLKKIAKFFAGKVGTNVHDSASASSISLSSRGVGVRRPAAQTGSVALAIFREALDSFKVEDVIFDPYVEKREDKHMFKEVASFTVSFTKLCPDVVNLGEDADYDGSRVLGASSGVSQRENTSECAFLMEANGRMQADIQAKNLANSICEKKLNEKKILEDQRLECESNKKIVEDLRMQLAAKVNETETLGKINDKLMDEVYVHQIEVPLHLNIVPHPEENVGEAEMWKQKYEELHAKFEEAQRRLSEIDRNGVWRLTLKGAIEGGDLKIMKTRHTRN</sequence>
<feature type="compositionally biased region" description="Polar residues" evidence="2">
    <location>
        <begin position="72"/>
        <end position="82"/>
    </location>
</feature>
<accession>A0A7J7NAE0</accession>
<name>A0A7J7NAE0_9MAGN</name>
<reference evidence="3 4" key="1">
    <citation type="journal article" date="2020" name="IScience">
        <title>Genome Sequencing of the Endangered Kingdonia uniflora (Circaeasteraceae, Ranunculales) Reveals Potential Mechanisms of Evolutionary Specialization.</title>
        <authorList>
            <person name="Sun Y."/>
            <person name="Deng T."/>
            <person name="Zhang A."/>
            <person name="Moore M.J."/>
            <person name="Landis J.B."/>
            <person name="Lin N."/>
            <person name="Zhang H."/>
            <person name="Zhang X."/>
            <person name="Huang J."/>
            <person name="Zhang X."/>
            <person name="Sun H."/>
            <person name="Wang H."/>
        </authorList>
    </citation>
    <scope>NUCLEOTIDE SEQUENCE [LARGE SCALE GENOMIC DNA]</scope>
    <source>
        <strain evidence="3">TB1705</strain>
        <tissue evidence="3">Leaf</tissue>
    </source>
</reference>
<evidence type="ECO:0000256" key="2">
    <source>
        <dbReference type="SAM" id="MobiDB-lite"/>
    </source>
</evidence>